<dbReference type="PANTHER" id="PTHR42711">
    <property type="entry name" value="ABC TRANSPORTER ATP-BINDING PROTEIN"/>
    <property type="match status" value="1"/>
</dbReference>
<dbReference type="Proteomes" id="UP000037392">
    <property type="component" value="Unassembled WGS sequence"/>
</dbReference>
<dbReference type="RefSeq" id="WP_048930780.1">
    <property type="nucleotide sequence ID" value="NZ_KQ235882.1"/>
</dbReference>
<accession>A0A0J9BTR1</accession>
<feature type="domain" description="ABC transporter" evidence="5">
    <location>
        <begin position="2"/>
        <end position="223"/>
    </location>
</feature>
<comment type="caution">
    <text evidence="6">The sequence shown here is derived from an EMBL/GenBank/DDBJ whole genome shotgun (WGS) entry which is preliminary data.</text>
</comment>
<evidence type="ECO:0000259" key="5">
    <source>
        <dbReference type="PROSITE" id="PS50893"/>
    </source>
</evidence>
<dbReference type="Pfam" id="PF00005">
    <property type="entry name" value="ABC_tran"/>
    <property type="match status" value="1"/>
</dbReference>
<name>A0A0J9BTR1_9FIRM</name>
<keyword evidence="3" id="KW-0547">Nucleotide-binding</keyword>
<evidence type="ECO:0000256" key="4">
    <source>
        <dbReference type="ARBA" id="ARBA00022840"/>
    </source>
</evidence>
<dbReference type="PROSITE" id="PS00211">
    <property type="entry name" value="ABC_TRANSPORTER_1"/>
    <property type="match status" value="1"/>
</dbReference>
<dbReference type="GO" id="GO:0005524">
    <property type="term" value="F:ATP binding"/>
    <property type="evidence" value="ECO:0007669"/>
    <property type="project" value="UniProtKB-KW"/>
</dbReference>
<reference evidence="6 7" key="1">
    <citation type="submission" date="2011-04" db="EMBL/GenBank/DDBJ databases">
        <title>The Genome Sequence of Clostridium citroniae WAL-19142.</title>
        <authorList>
            <consortium name="The Broad Institute Genome Sequencing Platform"/>
            <person name="Earl A."/>
            <person name="Ward D."/>
            <person name="Feldgarden M."/>
            <person name="Gevers D."/>
            <person name="Warren Y.A."/>
            <person name="Tyrrell K.L."/>
            <person name="Citron D.M."/>
            <person name="Goldstein E.J."/>
            <person name="Daigneault M."/>
            <person name="Allen-Vercoe E."/>
            <person name="Young S.K."/>
            <person name="Zeng Q."/>
            <person name="Gargeya S."/>
            <person name="Fitzgerald M."/>
            <person name="Haas B."/>
            <person name="Abouelleil A."/>
            <person name="Alvarado L."/>
            <person name="Arachchi H.M."/>
            <person name="Berlin A."/>
            <person name="Brown A."/>
            <person name="Chapman S.B."/>
            <person name="Chen Z."/>
            <person name="Dunbar C."/>
            <person name="Freedman E."/>
            <person name="Gearin G."/>
            <person name="Gellesch M."/>
            <person name="Goldberg J."/>
            <person name="Griggs A."/>
            <person name="Gujja S."/>
            <person name="Heilman E.R."/>
            <person name="Heiman D."/>
            <person name="Howarth C."/>
            <person name="Larson L."/>
            <person name="Lui A."/>
            <person name="MacDonald P.J."/>
            <person name="Mehta T."/>
            <person name="Montmayeur A."/>
            <person name="Murphy C."/>
            <person name="Neiman D."/>
            <person name="Pearson M."/>
            <person name="Priest M."/>
            <person name="Roberts A."/>
            <person name="Saif S."/>
            <person name="Shea T."/>
            <person name="Shenoy N."/>
            <person name="Sisk P."/>
            <person name="Stolte C."/>
            <person name="Sykes S."/>
            <person name="White J."/>
            <person name="Yandava C."/>
            <person name="Wortman J."/>
            <person name="Nusbaum C."/>
            <person name="Birren B."/>
        </authorList>
    </citation>
    <scope>NUCLEOTIDE SEQUENCE [LARGE SCALE GENOMIC DNA]</scope>
    <source>
        <strain evidence="6 7">WAL-19142</strain>
    </source>
</reference>
<sequence length="224" mass="24337">MLEISGICKSYRRQVILEGVELTVEPGDCVGIVGYNGCGKTTLLSIISGALKADKGSIVFNGRQAVGRPRVFAEEAAYVPQENPLMEELTVRDNLLLWYRGSRKGMEEDLKNGAAAMLGVDKMLNRTAGKLSGGMKKRVSIACALSNHAPVLIMDEPGAALDLECKELIRNYLRKYMAGGGAVVLTSHELAELALCTQMHVLRQGRLTKIENGLSANELISQFR</sequence>
<dbReference type="AlphaFoldDB" id="A0A0J9BTR1"/>
<keyword evidence="2" id="KW-0813">Transport</keyword>
<dbReference type="PANTHER" id="PTHR42711:SF5">
    <property type="entry name" value="ABC TRANSPORTER ATP-BINDING PROTEIN NATA"/>
    <property type="match status" value="1"/>
</dbReference>
<evidence type="ECO:0000256" key="3">
    <source>
        <dbReference type="ARBA" id="ARBA00022741"/>
    </source>
</evidence>
<dbReference type="Gene3D" id="3.40.50.300">
    <property type="entry name" value="P-loop containing nucleotide triphosphate hydrolases"/>
    <property type="match status" value="1"/>
</dbReference>
<dbReference type="EMBL" id="ADLK01000032">
    <property type="protein sequence ID" value="KMW16158.1"/>
    <property type="molecule type" value="Genomic_DNA"/>
</dbReference>
<comment type="similarity">
    <text evidence="1">Belongs to the ABC transporter superfamily.</text>
</comment>
<dbReference type="OrthoDB" id="9804819at2"/>
<dbReference type="InterPro" id="IPR003593">
    <property type="entry name" value="AAA+_ATPase"/>
</dbReference>
<dbReference type="GO" id="GO:0016887">
    <property type="term" value="F:ATP hydrolysis activity"/>
    <property type="evidence" value="ECO:0007669"/>
    <property type="project" value="InterPro"/>
</dbReference>
<dbReference type="CDD" id="cd03230">
    <property type="entry name" value="ABC_DR_subfamily_A"/>
    <property type="match status" value="1"/>
</dbReference>
<dbReference type="SUPFAM" id="SSF52540">
    <property type="entry name" value="P-loop containing nucleoside triphosphate hydrolases"/>
    <property type="match status" value="1"/>
</dbReference>
<dbReference type="SMART" id="SM00382">
    <property type="entry name" value="AAA"/>
    <property type="match status" value="1"/>
</dbReference>
<dbReference type="InterPro" id="IPR027417">
    <property type="entry name" value="P-loop_NTPase"/>
</dbReference>
<dbReference type="InterPro" id="IPR017871">
    <property type="entry name" value="ABC_transporter-like_CS"/>
</dbReference>
<organism evidence="6 7">
    <name type="scientific">[Clostridium] citroniae WAL-19142</name>
    <dbReference type="NCBI Taxonomy" id="742734"/>
    <lineage>
        <taxon>Bacteria</taxon>
        <taxon>Bacillati</taxon>
        <taxon>Bacillota</taxon>
        <taxon>Clostridia</taxon>
        <taxon>Lachnospirales</taxon>
        <taxon>Lachnospiraceae</taxon>
        <taxon>Enterocloster</taxon>
    </lineage>
</organism>
<dbReference type="GeneID" id="93163946"/>
<evidence type="ECO:0000313" key="6">
    <source>
        <dbReference type="EMBL" id="KMW16158.1"/>
    </source>
</evidence>
<keyword evidence="4" id="KW-0067">ATP-binding</keyword>
<evidence type="ECO:0000256" key="2">
    <source>
        <dbReference type="ARBA" id="ARBA00022448"/>
    </source>
</evidence>
<evidence type="ECO:0000313" key="7">
    <source>
        <dbReference type="Proteomes" id="UP000037392"/>
    </source>
</evidence>
<evidence type="ECO:0000256" key="1">
    <source>
        <dbReference type="ARBA" id="ARBA00005417"/>
    </source>
</evidence>
<dbReference type="InterPro" id="IPR050763">
    <property type="entry name" value="ABC_transporter_ATP-binding"/>
</dbReference>
<proteinExistence type="inferred from homology"/>
<dbReference type="PATRIC" id="fig|742734.4.peg.4926"/>
<dbReference type="PROSITE" id="PS50893">
    <property type="entry name" value="ABC_TRANSPORTER_2"/>
    <property type="match status" value="1"/>
</dbReference>
<gene>
    <name evidence="6" type="ORF">HMPREF9470_04596</name>
</gene>
<dbReference type="InterPro" id="IPR003439">
    <property type="entry name" value="ABC_transporter-like_ATP-bd"/>
</dbReference>
<protein>
    <recommendedName>
        <fullName evidence="5">ABC transporter domain-containing protein</fullName>
    </recommendedName>
</protein>